<dbReference type="Proteomes" id="UP001168990">
    <property type="component" value="Unassembled WGS sequence"/>
</dbReference>
<dbReference type="Gene3D" id="1.10.3500.10">
    <property type="entry name" value="Tex N-terminal region-like"/>
    <property type="match status" value="1"/>
</dbReference>
<dbReference type="InterPro" id="IPR032706">
    <property type="entry name" value="Spt6_HHH"/>
</dbReference>
<name>A0AA39KQ15_9HYME</name>
<feature type="domain" description="Transcription elongation factor Spt6 helix-hairpin-helix motif" evidence="2">
    <location>
        <begin position="2"/>
        <end position="60"/>
    </location>
</feature>
<dbReference type="InterPro" id="IPR023323">
    <property type="entry name" value="Tex-like_dom_sf"/>
</dbReference>
<dbReference type="PANTHER" id="PTHR10145">
    <property type="entry name" value="TRANSCRIPTION ELONGATION FACTOR SPT6"/>
    <property type="match status" value="1"/>
</dbReference>
<feature type="region of interest" description="Disordered" evidence="1">
    <location>
        <begin position="112"/>
        <end position="155"/>
    </location>
</feature>
<dbReference type="PANTHER" id="PTHR10145:SF6">
    <property type="entry name" value="TRANSCRIPTION ELONGATION FACTOR SPT6"/>
    <property type="match status" value="1"/>
</dbReference>
<dbReference type="AlphaFoldDB" id="A0AA39KQ15"/>
<evidence type="ECO:0000313" key="4">
    <source>
        <dbReference type="Proteomes" id="UP001168990"/>
    </source>
</evidence>
<organism evidence="3 4">
    <name type="scientific">Microctonus aethiopoides</name>
    <dbReference type="NCBI Taxonomy" id="144406"/>
    <lineage>
        <taxon>Eukaryota</taxon>
        <taxon>Metazoa</taxon>
        <taxon>Ecdysozoa</taxon>
        <taxon>Arthropoda</taxon>
        <taxon>Hexapoda</taxon>
        <taxon>Insecta</taxon>
        <taxon>Pterygota</taxon>
        <taxon>Neoptera</taxon>
        <taxon>Endopterygota</taxon>
        <taxon>Hymenoptera</taxon>
        <taxon>Apocrita</taxon>
        <taxon>Ichneumonoidea</taxon>
        <taxon>Braconidae</taxon>
        <taxon>Euphorinae</taxon>
        <taxon>Microctonus</taxon>
    </lineage>
</organism>
<accession>A0AA39KQ15</accession>
<dbReference type="GO" id="GO:0008023">
    <property type="term" value="C:transcription elongation factor complex"/>
    <property type="evidence" value="ECO:0007669"/>
    <property type="project" value="TreeGrafter"/>
</dbReference>
<gene>
    <name evidence="3" type="ORF">PV328_012173</name>
</gene>
<dbReference type="InterPro" id="IPR037027">
    <property type="entry name" value="YqgF/RNaseH-like_dom_sf"/>
</dbReference>
<dbReference type="GO" id="GO:0034728">
    <property type="term" value="P:nucleosome organization"/>
    <property type="evidence" value="ECO:0007669"/>
    <property type="project" value="TreeGrafter"/>
</dbReference>
<sequence>MQDHLPKQELLENLYLEFVNRVNEVGVDVNKAIKQDYSGNLLQFVCGLGPRKNAFADELQRQGCGNKRITLYDIRAELSSPYKDLRSPYMSPTPEELFDILTKETPETFYIEKSNGEWGSQTDNSSENANGDTYDWKRMGHTGRNNRGGKSQSWS</sequence>
<protein>
    <recommendedName>
        <fullName evidence="2">Transcription elongation factor Spt6 helix-hairpin-helix motif domain-containing protein</fullName>
    </recommendedName>
</protein>
<evidence type="ECO:0000313" key="3">
    <source>
        <dbReference type="EMBL" id="KAK0169346.1"/>
    </source>
</evidence>
<feature type="compositionally biased region" description="Polar residues" evidence="1">
    <location>
        <begin position="117"/>
        <end position="131"/>
    </location>
</feature>
<comment type="caution">
    <text evidence="3">The sequence shown here is derived from an EMBL/GenBank/DDBJ whole genome shotgun (WGS) entry which is preliminary data.</text>
</comment>
<dbReference type="InterPro" id="IPR017072">
    <property type="entry name" value="TF_Spt6"/>
</dbReference>
<dbReference type="Gene3D" id="3.30.420.140">
    <property type="entry name" value="YqgF/RNase H-like domain"/>
    <property type="match status" value="1"/>
</dbReference>
<evidence type="ECO:0000259" key="2">
    <source>
        <dbReference type="Pfam" id="PF14635"/>
    </source>
</evidence>
<reference evidence="3" key="2">
    <citation type="submission" date="2023-03" db="EMBL/GenBank/DDBJ databases">
        <authorList>
            <person name="Inwood S.N."/>
            <person name="Skelly J.G."/>
            <person name="Guhlin J."/>
            <person name="Harrop T.W.R."/>
            <person name="Goldson S.G."/>
            <person name="Dearden P.K."/>
        </authorList>
    </citation>
    <scope>NUCLEOTIDE SEQUENCE</scope>
    <source>
        <strain evidence="3">Irish</strain>
        <tissue evidence="3">Whole body</tissue>
    </source>
</reference>
<reference evidence="3" key="1">
    <citation type="journal article" date="2023" name="bioRxiv">
        <title>Scaffold-level genome assemblies of two parasitoid biocontrol wasps reveal the parthenogenesis mechanism and an associated novel virus.</title>
        <authorList>
            <person name="Inwood S."/>
            <person name="Skelly J."/>
            <person name="Guhlin J."/>
            <person name="Harrop T."/>
            <person name="Goldson S."/>
            <person name="Dearden P."/>
        </authorList>
    </citation>
    <scope>NUCLEOTIDE SEQUENCE</scope>
    <source>
        <strain evidence="3">Irish</strain>
        <tissue evidence="3">Whole body</tissue>
    </source>
</reference>
<dbReference type="EMBL" id="JAQQBS010000649">
    <property type="protein sequence ID" value="KAK0169346.1"/>
    <property type="molecule type" value="Genomic_DNA"/>
</dbReference>
<dbReference type="SUPFAM" id="SSF47781">
    <property type="entry name" value="RuvA domain 2-like"/>
    <property type="match status" value="1"/>
</dbReference>
<dbReference type="Gene3D" id="1.10.150.850">
    <property type="entry name" value="Spt6, helix-hairpin-helix domain"/>
    <property type="match status" value="1"/>
</dbReference>
<feature type="compositionally biased region" description="Polar residues" evidence="1">
    <location>
        <begin position="143"/>
        <end position="155"/>
    </location>
</feature>
<keyword evidence="4" id="KW-1185">Reference proteome</keyword>
<proteinExistence type="predicted"/>
<dbReference type="InterPro" id="IPR042066">
    <property type="entry name" value="Spt6_death-like"/>
</dbReference>
<dbReference type="GO" id="GO:0042393">
    <property type="term" value="F:histone binding"/>
    <property type="evidence" value="ECO:0007669"/>
    <property type="project" value="TreeGrafter"/>
</dbReference>
<evidence type="ECO:0000256" key="1">
    <source>
        <dbReference type="SAM" id="MobiDB-lite"/>
    </source>
</evidence>
<dbReference type="Gene3D" id="1.10.10.2740">
    <property type="entry name" value="Spt6, Death-like domain"/>
    <property type="match status" value="1"/>
</dbReference>
<dbReference type="GO" id="GO:0031491">
    <property type="term" value="F:nucleosome binding"/>
    <property type="evidence" value="ECO:0007669"/>
    <property type="project" value="TreeGrafter"/>
</dbReference>
<dbReference type="GO" id="GO:0140673">
    <property type="term" value="P:transcription elongation-coupled chromatin remodeling"/>
    <property type="evidence" value="ECO:0007669"/>
    <property type="project" value="InterPro"/>
</dbReference>
<feature type="non-terminal residue" evidence="3">
    <location>
        <position position="1"/>
    </location>
</feature>
<dbReference type="Pfam" id="PF14635">
    <property type="entry name" value="HHH_7"/>
    <property type="match status" value="1"/>
</dbReference>
<dbReference type="InterPro" id="IPR010994">
    <property type="entry name" value="RuvA_2-like"/>
</dbReference>